<keyword evidence="4" id="KW-0808">Transferase</keyword>
<dbReference type="OrthoDB" id="9801052at2"/>
<evidence type="ECO:0000256" key="2">
    <source>
        <dbReference type="ARBA" id="ARBA00022898"/>
    </source>
</evidence>
<dbReference type="InterPro" id="IPR005814">
    <property type="entry name" value="Aminotrans_3"/>
</dbReference>
<comment type="caution">
    <text evidence="4">The sequence shown here is derived from an EMBL/GenBank/DDBJ whole genome shotgun (WGS) entry which is preliminary data.</text>
</comment>
<dbReference type="Proteomes" id="UP000033632">
    <property type="component" value="Unassembled WGS sequence"/>
</dbReference>
<organism evidence="4 5">
    <name type="scientific">Devosia geojensis</name>
    <dbReference type="NCBI Taxonomy" id="443610"/>
    <lineage>
        <taxon>Bacteria</taxon>
        <taxon>Pseudomonadati</taxon>
        <taxon>Pseudomonadota</taxon>
        <taxon>Alphaproteobacteria</taxon>
        <taxon>Hyphomicrobiales</taxon>
        <taxon>Devosiaceae</taxon>
        <taxon>Devosia</taxon>
    </lineage>
</organism>
<dbReference type="SUPFAM" id="SSF53383">
    <property type="entry name" value="PLP-dependent transferases"/>
    <property type="match status" value="1"/>
</dbReference>
<name>A0A0F5FVE9_9HYPH</name>
<dbReference type="STRING" id="443610.VE25_08820"/>
<reference evidence="4 5" key="1">
    <citation type="submission" date="2015-03" db="EMBL/GenBank/DDBJ databases">
        <authorList>
            <person name="Hassan Y.I."/>
            <person name="Lepp D."/>
            <person name="Li X.-Z."/>
            <person name="Zhou T."/>
        </authorList>
    </citation>
    <scope>NUCLEOTIDE SEQUENCE [LARGE SCALE GENOMIC DNA]</scope>
    <source>
        <strain evidence="4 5">BD-c194</strain>
    </source>
</reference>
<dbReference type="AlphaFoldDB" id="A0A0F5FVE9"/>
<protein>
    <submittedName>
        <fullName evidence="4">Glutamate-1-semialdehyde aminotransferase</fullName>
    </submittedName>
</protein>
<dbReference type="PANTHER" id="PTHR43713">
    <property type="entry name" value="GLUTAMATE-1-SEMIALDEHYDE 2,1-AMINOMUTASE"/>
    <property type="match status" value="1"/>
</dbReference>
<dbReference type="InterPro" id="IPR015424">
    <property type="entry name" value="PyrdxlP-dep_Trfase"/>
</dbReference>
<comment type="cofactor">
    <cofactor evidence="1">
        <name>pyridoxal 5'-phosphate</name>
        <dbReference type="ChEBI" id="CHEBI:597326"/>
    </cofactor>
</comment>
<dbReference type="PANTHER" id="PTHR43713:SF3">
    <property type="entry name" value="GLUTAMATE-1-SEMIALDEHYDE 2,1-AMINOMUTASE 1, CHLOROPLASTIC-RELATED"/>
    <property type="match status" value="1"/>
</dbReference>
<dbReference type="CDD" id="cd00610">
    <property type="entry name" value="OAT_like"/>
    <property type="match status" value="1"/>
</dbReference>
<dbReference type="GO" id="GO:0030170">
    <property type="term" value="F:pyridoxal phosphate binding"/>
    <property type="evidence" value="ECO:0007669"/>
    <property type="project" value="InterPro"/>
</dbReference>
<dbReference type="EMBL" id="JZEX01000088">
    <property type="protein sequence ID" value="KKB12147.1"/>
    <property type="molecule type" value="Genomic_DNA"/>
</dbReference>
<sequence>MLKFDESARIIASESRYVSGGVNSNFRLGMGHGPLVFTHGQGPYLFDVDGNRIIDYYCGMGAMVLGHSPAGVLQAVKDQVEKGILYAGQSPVEYEAARIICERIPSAERLRFGSSGSEVAQAAMRLARAATGRRTVVKFEGHYHGWFDNILWSTAPALADAGPGDDPVLVSGSKGQPREDSDGLDVLQWNDLAAVEARLSRGDVAAVLMEAAMCNQGAIAPMPGYLEGVQAACRKYGTILIFDEVITGFRLGGQGAQGRFDVTPDLSIFAKAIANGFPVAAIVGRADLMDMFATGGVLHGGTFNSQPVTMAAMIATQKALTPEHYEKSSAYGVRLRNGMRDALAEAGVRAQVTGFELMFHVAFGMDAPARNYRNLAGSDKAGYARFAKALLSRGVRVLERGAWFVSSEHDDDVVDQTLEAVRAAAKEVAPTLAA</sequence>
<comment type="similarity">
    <text evidence="3">Belongs to the class-III pyridoxal-phosphate-dependent aminotransferase family.</text>
</comment>
<dbReference type="InterPro" id="IPR015421">
    <property type="entry name" value="PyrdxlP-dep_Trfase_major"/>
</dbReference>
<dbReference type="Gene3D" id="3.40.640.10">
    <property type="entry name" value="Type I PLP-dependent aspartate aminotransferase-like (Major domain)"/>
    <property type="match status" value="1"/>
</dbReference>
<dbReference type="InterPro" id="IPR015422">
    <property type="entry name" value="PyrdxlP-dep_Trfase_small"/>
</dbReference>
<dbReference type="InterPro" id="IPR049704">
    <property type="entry name" value="Aminotrans_3_PPA_site"/>
</dbReference>
<keyword evidence="4" id="KW-0032">Aminotransferase</keyword>
<dbReference type="RefSeq" id="WP_046108238.1">
    <property type="nucleotide sequence ID" value="NZ_JZEX01000088.1"/>
</dbReference>
<dbReference type="GO" id="GO:0008483">
    <property type="term" value="F:transaminase activity"/>
    <property type="evidence" value="ECO:0007669"/>
    <property type="project" value="UniProtKB-KW"/>
</dbReference>
<keyword evidence="5" id="KW-1185">Reference proteome</keyword>
<evidence type="ECO:0000313" key="4">
    <source>
        <dbReference type="EMBL" id="KKB12147.1"/>
    </source>
</evidence>
<proteinExistence type="inferred from homology"/>
<evidence type="ECO:0000256" key="1">
    <source>
        <dbReference type="ARBA" id="ARBA00001933"/>
    </source>
</evidence>
<evidence type="ECO:0000313" key="5">
    <source>
        <dbReference type="Proteomes" id="UP000033632"/>
    </source>
</evidence>
<evidence type="ECO:0000256" key="3">
    <source>
        <dbReference type="RuleBase" id="RU003560"/>
    </source>
</evidence>
<dbReference type="Gene3D" id="3.90.1150.10">
    <property type="entry name" value="Aspartate Aminotransferase, domain 1"/>
    <property type="match status" value="1"/>
</dbReference>
<gene>
    <name evidence="4" type="ORF">VE25_08820</name>
</gene>
<dbReference type="PROSITE" id="PS00600">
    <property type="entry name" value="AA_TRANSFER_CLASS_3"/>
    <property type="match status" value="1"/>
</dbReference>
<dbReference type="PATRIC" id="fig|443610.3.peg.4342"/>
<dbReference type="Pfam" id="PF00202">
    <property type="entry name" value="Aminotran_3"/>
    <property type="match status" value="1"/>
</dbReference>
<keyword evidence="2 3" id="KW-0663">Pyridoxal phosphate</keyword>
<accession>A0A0F5FVE9</accession>